<comment type="caution">
    <text evidence="2">The sequence shown here is derived from an EMBL/GenBank/DDBJ whole genome shotgun (WGS) entry which is preliminary data.</text>
</comment>
<accession>A0A918A5Y5</accession>
<dbReference type="RefSeq" id="WP_189139617.1">
    <property type="nucleotide sequence ID" value="NZ_BMNK01000005.1"/>
</dbReference>
<keyword evidence="3" id="KW-1185">Reference proteome</keyword>
<organism evidence="2 3">
    <name type="scientific">Nonomuraea glycinis</name>
    <dbReference type="NCBI Taxonomy" id="2047744"/>
    <lineage>
        <taxon>Bacteria</taxon>
        <taxon>Bacillati</taxon>
        <taxon>Actinomycetota</taxon>
        <taxon>Actinomycetes</taxon>
        <taxon>Streptosporangiales</taxon>
        <taxon>Streptosporangiaceae</taxon>
        <taxon>Nonomuraea</taxon>
    </lineage>
</organism>
<reference evidence="2" key="2">
    <citation type="submission" date="2020-09" db="EMBL/GenBank/DDBJ databases">
        <authorList>
            <person name="Sun Q."/>
            <person name="Zhou Y."/>
        </authorList>
    </citation>
    <scope>NUCLEOTIDE SEQUENCE</scope>
    <source>
        <strain evidence="2">CGMCC 4.7430</strain>
    </source>
</reference>
<reference evidence="2" key="1">
    <citation type="journal article" date="2014" name="Int. J. Syst. Evol. Microbiol.">
        <title>Complete genome sequence of Corynebacterium casei LMG S-19264T (=DSM 44701T), isolated from a smear-ripened cheese.</title>
        <authorList>
            <consortium name="US DOE Joint Genome Institute (JGI-PGF)"/>
            <person name="Walter F."/>
            <person name="Albersmeier A."/>
            <person name="Kalinowski J."/>
            <person name="Ruckert C."/>
        </authorList>
    </citation>
    <scope>NUCLEOTIDE SEQUENCE</scope>
    <source>
        <strain evidence="2">CGMCC 4.7430</strain>
    </source>
</reference>
<sequence length="82" mass="9472">MTDAAHALPDLRCPRMSLIREDHPVTALRHVPPADPPVRAASEVDPYPGDTHWYDLPDDDAEPEERTAEVVSRWRFWRTVRD</sequence>
<name>A0A918A5Y5_9ACTN</name>
<evidence type="ECO:0000313" key="3">
    <source>
        <dbReference type="Proteomes" id="UP000660745"/>
    </source>
</evidence>
<gene>
    <name evidence="2" type="ORF">GCM10012278_34390</name>
</gene>
<dbReference type="AlphaFoldDB" id="A0A918A5Y5"/>
<feature type="region of interest" description="Disordered" evidence="1">
    <location>
        <begin position="28"/>
        <end position="62"/>
    </location>
</feature>
<proteinExistence type="predicted"/>
<dbReference type="EMBL" id="BMNK01000005">
    <property type="protein sequence ID" value="GGP07274.1"/>
    <property type="molecule type" value="Genomic_DNA"/>
</dbReference>
<evidence type="ECO:0000256" key="1">
    <source>
        <dbReference type="SAM" id="MobiDB-lite"/>
    </source>
</evidence>
<protein>
    <submittedName>
        <fullName evidence="2">Uncharacterized protein</fullName>
    </submittedName>
</protein>
<dbReference type="Proteomes" id="UP000660745">
    <property type="component" value="Unassembled WGS sequence"/>
</dbReference>
<evidence type="ECO:0000313" key="2">
    <source>
        <dbReference type="EMBL" id="GGP07274.1"/>
    </source>
</evidence>